<dbReference type="Pfam" id="PF22669">
    <property type="entry name" value="Exo_endo_phos2"/>
    <property type="match status" value="2"/>
</dbReference>
<dbReference type="Proteomes" id="UP000838412">
    <property type="component" value="Chromosome 1"/>
</dbReference>
<proteinExistence type="predicted"/>
<reference evidence="3" key="1">
    <citation type="submission" date="2022-01" db="EMBL/GenBank/DDBJ databases">
        <authorList>
            <person name="Braso-Vives M."/>
        </authorList>
    </citation>
    <scope>NUCLEOTIDE SEQUENCE</scope>
</reference>
<dbReference type="EC" id="3.1.3.36" evidence="1"/>
<dbReference type="InterPro" id="IPR046985">
    <property type="entry name" value="IP5"/>
</dbReference>
<evidence type="ECO:0000313" key="4">
    <source>
        <dbReference type="Proteomes" id="UP000838412"/>
    </source>
</evidence>
<accession>A0A8J9V9Y8</accession>
<dbReference type="GO" id="GO:0005737">
    <property type="term" value="C:cytoplasm"/>
    <property type="evidence" value="ECO:0007669"/>
    <property type="project" value="TreeGrafter"/>
</dbReference>
<dbReference type="CDD" id="cd01650">
    <property type="entry name" value="RT_nLTR_like"/>
    <property type="match status" value="1"/>
</dbReference>
<sequence length="742" mass="84040">MAASKQQEQQQTPSDQSHNFRLQFITWNVCDTAPLNVAPLFTAEGPPPDLIAIGLQEAPGNPATAVIFEDTWGNASMKHLSQRGYVKIRTERMQAILLHVFVKLEHLSRIRWIKTAFTRTGVGGYWNPGKSTGNFRVRTRKAAGPDGIPGKLIKLFAYELSSPLADILNSSLQHGLVLEEWKCATVVPIPKSKPPSVNELRPISLTSLLGKIAESFVTQWTLSDILPQIDTQQFGCLKGRSTTHCLLDLTNEIFKATDKPGTLCSLVATDYSKAFDRVCYNVAICRLIDLGLRPSLTRWITNFLTNRRQLVRYHGVLSDNVTVTCGLPQGTLLGPLIFIAYINGAARNAVSKQWKFVDDLNLLEVRHPISAPSTIQHDLTDLENWSYDSHMKLHPGKCKVLHIYFSKVPYPTPSLKINNIELQQVKVMKILGVFLQHDLRWNSHVDAICSKSSQRLFLLRKLKHFHIPTEDLVTVYVTYVRPVLEYAATIWHSGLTTTLSNRIEKVQRRAVRIIMGADYRSYTDACVHLGLPSLQTRRLQLGNKGAVTVRMDLYGTSVCITNTHLAAHLEQNHIRIQEFHAIMEAQRFPGCKAGIIMEHDFIFWIGDLNFRLDPIEYEAVMTNIADERFQKLLEFDQLKEAQREGLAFSGFSEGTITFQPTYKFDKGTTVYDTSEKQRKPGWCDRILWRTRPGAELSVRQHSYTSLPHIKQSDHSPVTSTFSLQVQYCCKYLGGTVRLQKLE</sequence>
<dbReference type="GO" id="GO:0001726">
    <property type="term" value="C:ruffle"/>
    <property type="evidence" value="ECO:0007669"/>
    <property type="project" value="TreeGrafter"/>
</dbReference>
<gene>
    <name evidence="3" type="primary">INPP5B</name>
    <name evidence="3" type="ORF">BLAG_LOCUS1113</name>
</gene>
<dbReference type="SUPFAM" id="SSF56219">
    <property type="entry name" value="DNase I-like"/>
    <property type="match status" value="2"/>
</dbReference>
<evidence type="ECO:0000313" key="3">
    <source>
        <dbReference type="EMBL" id="CAH1230646.1"/>
    </source>
</evidence>
<keyword evidence="4" id="KW-1185">Reference proteome</keyword>
<dbReference type="Gene3D" id="3.60.10.10">
    <property type="entry name" value="Endonuclease/exonuclease/phosphatase"/>
    <property type="match status" value="2"/>
</dbReference>
<dbReference type="InterPro" id="IPR036691">
    <property type="entry name" value="Endo/exonu/phosph_ase_sf"/>
</dbReference>
<dbReference type="Pfam" id="PF00078">
    <property type="entry name" value="RVT_1"/>
    <property type="match status" value="1"/>
</dbReference>
<dbReference type="PANTHER" id="PTHR11200:SF275">
    <property type="entry name" value="LD06095P"/>
    <property type="match status" value="1"/>
</dbReference>
<evidence type="ECO:0000259" key="2">
    <source>
        <dbReference type="SMART" id="SM00128"/>
    </source>
</evidence>
<dbReference type="OrthoDB" id="62798at2759"/>
<dbReference type="InterPro" id="IPR000477">
    <property type="entry name" value="RT_dom"/>
</dbReference>
<dbReference type="PANTHER" id="PTHR11200">
    <property type="entry name" value="INOSITOL 5-PHOSPHATASE"/>
    <property type="match status" value="1"/>
</dbReference>
<protein>
    <recommendedName>
        <fullName evidence="1">phosphoinositide 5-phosphatase</fullName>
        <ecNumber evidence="1">3.1.3.36</ecNumber>
    </recommendedName>
</protein>
<dbReference type="AlphaFoldDB" id="A0A8J9V9Y8"/>
<dbReference type="GO" id="GO:0004439">
    <property type="term" value="F:phosphatidylinositol-4,5-bisphosphate 5-phosphatase activity"/>
    <property type="evidence" value="ECO:0007669"/>
    <property type="project" value="UniProtKB-EC"/>
</dbReference>
<organism evidence="3 4">
    <name type="scientific">Branchiostoma lanceolatum</name>
    <name type="common">Common lancelet</name>
    <name type="synonym">Amphioxus lanceolatum</name>
    <dbReference type="NCBI Taxonomy" id="7740"/>
    <lineage>
        <taxon>Eukaryota</taxon>
        <taxon>Metazoa</taxon>
        <taxon>Chordata</taxon>
        <taxon>Cephalochordata</taxon>
        <taxon>Leptocardii</taxon>
        <taxon>Amphioxiformes</taxon>
        <taxon>Branchiostomatidae</taxon>
        <taxon>Branchiostoma</taxon>
    </lineage>
</organism>
<dbReference type="InterPro" id="IPR000300">
    <property type="entry name" value="IPPc"/>
</dbReference>
<dbReference type="SMART" id="SM00128">
    <property type="entry name" value="IPPc"/>
    <property type="match status" value="1"/>
</dbReference>
<name>A0A8J9V9Y8_BRALA</name>
<feature type="domain" description="Inositol polyphosphate-related phosphatase" evidence="2">
    <location>
        <begin position="383"/>
        <end position="729"/>
    </location>
</feature>
<dbReference type="GO" id="GO:0046856">
    <property type="term" value="P:phosphatidylinositol dephosphorylation"/>
    <property type="evidence" value="ECO:0007669"/>
    <property type="project" value="InterPro"/>
</dbReference>
<dbReference type="GO" id="GO:0005886">
    <property type="term" value="C:plasma membrane"/>
    <property type="evidence" value="ECO:0007669"/>
    <property type="project" value="TreeGrafter"/>
</dbReference>
<dbReference type="EMBL" id="OV696686">
    <property type="protein sequence ID" value="CAH1230646.1"/>
    <property type="molecule type" value="Genomic_DNA"/>
</dbReference>
<evidence type="ECO:0000256" key="1">
    <source>
        <dbReference type="ARBA" id="ARBA00013044"/>
    </source>
</evidence>